<evidence type="ECO:0000313" key="3">
    <source>
        <dbReference type="Proteomes" id="UP001597452"/>
    </source>
</evidence>
<gene>
    <name evidence="2" type="ORF">ACFSW4_14265</name>
</gene>
<dbReference type="InterPro" id="IPR036162">
    <property type="entry name" value="Resolvase-like_N_sf"/>
</dbReference>
<comment type="caution">
    <text evidence="2">The sequence shown here is derived from an EMBL/GenBank/DDBJ whole genome shotgun (WGS) entry which is preliminary data.</text>
</comment>
<dbReference type="InterPro" id="IPR006119">
    <property type="entry name" value="Resolv_N"/>
</dbReference>
<feature type="domain" description="Resolvase/invertase-type recombinase catalytic" evidence="1">
    <location>
        <begin position="29"/>
        <end position="127"/>
    </location>
</feature>
<dbReference type="EMBL" id="JBHUMZ010000050">
    <property type="protein sequence ID" value="MFD2640030.1"/>
    <property type="molecule type" value="Genomic_DNA"/>
</dbReference>
<accession>A0ABW5QE90</accession>
<name>A0ABW5QE90_9BACI</name>
<dbReference type="Pfam" id="PF00239">
    <property type="entry name" value="Resolvase"/>
    <property type="match status" value="1"/>
</dbReference>
<organism evidence="2 3">
    <name type="scientific">Piscibacillus salipiscarius</name>
    <dbReference type="NCBI Taxonomy" id="299480"/>
    <lineage>
        <taxon>Bacteria</taxon>
        <taxon>Bacillati</taxon>
        <taxon>Bacillota</taxon>
        <taxon>Bacilli</taxon>
        <taxon>Bacillales</taxon>
        <taxon>Bacillaceae</taxon>
        <taxon>Piscibacillus</taxon>
    </lineage>
</organism>
<evidence type="ECO:0000313" key="2">
    <source>
        <dbReference type="EMBL" id="MFD2640030.1"/>
    </source>
</evidence>
<protein>
    <submittedName>
        <fullName evidence="2">Recombinase family protein</fullName>
    </submittedName>
</protein>
<proteinExistence type="predicted"/>
<keyword evidence="3" id="KW-1185">Reference proteome</keyword>
<dbReference type="Gene3D" id="3.40.50.1390">
    <property type="entry name" value="Resolvase, N-terminal catalytic domain"/>
    <property type="match status" value="1"/>
</dbReference>
<sequence>MLPARIGPFNQNDEVIKMEFNELQYKRCAFYVRYYNDKMKTNQLLSLMEFCHEYGILLGYSAYFEDYMNDEYTERKNFSQLIKIAKLGEIEVIVVHSSHFIDLDYNQFCSLKNELHQNNVQLITLSDIS</sequence>
<evidence type="ECO:0000259" key="1">
    <source>
        <dbReference type="Pfam" id="PF00239"/>
    </source>
</evidence>
<dbReference type="SUPFAM" id="SSF53041">
    <property type="entry name" value="Resolvase-like"/>
    <property type="match status" value="1"/>
</dbReference>
<dbReference type="Proteomes" id="UP001597452">
    <property type="component" value="Unassembled WGS sequence"/>
</dbReference>
<reference evidence="3" key="1">
    <citation type="journal article" date="2019" name="Int. J. Syst. Evol. Microbiol.">
        <title>The Global Catalogue of Microorganisms (GCM) 10K type strain sequencing project: providing services to taxonomists for standard genome sequencing and annotation.</title>
        <authorList>
            <consortium name="The Broad Institute Genomics Platform"/>
            <consortium name="The Broad Institute Genome Sequencing Center for Infectious Disease"/>
            <person name="Wu L."/>
            <person name="Ma J."/>
        </authorList>
    </citation>
    <scope>NUCLEOTIDE SEQUENCE [LARGE SCALE GENOMIC DNA]</scope>
    <source>
        <strain evidence="3">TISTR 1571</strain>
    </source>
</reference>